<protein>
    <recommendedName>
        <fullName evidence="3">aldehyde dehydrogenase (NAD(+))</fullName>
        <ecNumber evidence="3">1.2.1.3</ecNumber>
    </recommendedName>
</protein>
<dbReference type="InterPro" id="IPR029510">
    <property type="entry name" value="Ald_DH_CS_GLU"/>
</dbReference>
<reference evidence="8" key="1">
    <citation type="submission" date="2023-04" db="EMBL/GenBank/DDBJ databases">
        <title>Black Yeasts Isolated from many extreme environments.</title>
        <authorList>
            <person name="Coleine C."/>
            <person name="Stajich J.E."/>
            <person name="Selbmann L."/>
        </authorList>
    </citation>
    <scope>NUCLEOTIDE SEQUENCE</scope>
    <source>
        <strain evidence="8">CCFEE 5312</strain>
    </source>
</reference>
<keyword evidence="9" id="KW-1185">Reference proteome</keyword>
<evidence type="ECO:0000256" key="5">
    <source>
        <dbReference type="PROSITE-ProRule" id="PRU10007"/>
    </source>
</evidence>
<gene>
    <name evidence="8" type="ORF">LTR09_009779</name>
</gene>
<comment type="caution">
    <text evidence="8">The sequence shown here is derived from an EMBL/GenBank/DDBJ whole genome shotgun (WGS) entry which is preliminary data.</text>
</comment>
<evidence type="ECO:0000256" key="2">
    <source>
        <dbReference type="ARBA" id="ARBA00023002"/>
    </source>
</evidence>
<dbReference type="EC" id="1.2.1.3" evidence="3"/>
<dbReference type="AlphaFoldDB" id="A0AAJ0DEX7"/>
<comment type="catalytic activity">
    <reaction evidence="4">
        <text>an aldehyde + NAD(+) + H2O = a carboxylate + NADH + 2 H(+)</text>
        <dbReference type="Rhea" id="RHEA:16185"/>
        <dbReference type="ChEBI" id="CHEBI:15377"/>
        <dbReference type="ChEBI" id="CHEBI:15378"/>
        <dbReference type="ChEBI" id="CHEBI:17478"/>
        <dbReference type="ChEBI" id="CHEBI:29067"/>
        <dbReference type="ChEBI" id="CHEBI:57540"/>
        <dbReference type="ChEBI" id="CHEBI:57945"/>
        <dbReference type="EC" id="1.2.1.3"/>
    </reaction>
</comment>
<dbReference type="EMBL" id="JAWDJX010000044">
    <property type="protein sequence ID" value="KAK3048884.1"/>
    <property type="molecule type" value="Genomic_DNA"/>
</dbReference>
<evidence type="ECO:0000313" key="8">
    <source>
        <dbReference type="EMBL" id="KAK3048884.1"/>
    </source>
</evidence>
<name>A0AAJ0DEX7_9PEZI</name>
<dbReference type="InterPro" id="IPR016163">
    <property type="entry name" value="Ald_DH_C"/>
</dbReference>
<feature type="active site" evidence="5">
    <location>
        <position position="251"/>
    </location>
</feature>
<dbReference type="PANTHER" id="PTHR11699">
    <property type="entry name" value="ALDEHYDE DEHYDROGENASE-RELATED"/>
    <property type="match status" value="1"/>
</dbReference>
<evidence type="ECO:0000256" key="1">
    <source>
        <dbReference type="ARBA" id="ARBA00009986"/>
    </source>
</evidence>
<organism evidence="8 9">
    <name type="scientific">Extremus antarcticus</name>
    <dbReference type="NCBI Taxonomy" id="702011"/>
    <lineage>
        <taxon>Eukaryota</taxon>
        <taxon>Fungi</taxon>
        <taxon>Dikarya</taxon>
        <taxon>Ascomycota</taxon>
        <taxon>Pezizomycotina</taxon>
        <taxon>Dothideomycetes</taxon>
        <taxon>Dothideomycetidae</taxon>
        <taxon>Mycosphaerellales</taxon>
        <taxon>Extremaceae</taxon>
        <taxon>Extremus</taxon>
    </lineage>
</organism>
<dbReference type="Pfam" id="PF00171">
    <property type="entry name" value="Aldedh"/>
    <property type="match status" value="1"/>
</dbReference>
<dbReference type="FunFam" id="3.40.605.10:FF:000007">
    <property type="entry name" value="NAD/NADP-dependent betaine aldehyde dehydrogenase"/>
    <property type="match status" value="1"/>
</dbReference>
<evidence type="ECO:0000313" key="9">
    <source>
        <dbReference type="Proteomes" id="UP001271007"/>
    </source>
</evidence>
<accession>A0AAJ0DEX7</accession>
<evidence type="ECO:0000259" key="7">
    <source>
        <dbReference type="Pfam" id="PF00171"/>
    </source>
</evidence>
<dbReference type="InterPro" id="IPR016161">
    <property type="entry name" value="Ald_DH/histidinol_DH"/>
</dbReference>
<dbReference type="Gene3D" id="3.40.605.10">
    <property type="entry name" value="Aldehyde Dehydrogenase, Chain A, domain 1"/>
    <property type="match status" value="1"/>
</dbReference>
<comment type="similarity">
    <text evidence="1 6">Belongs to the aldehyde dehydrogenase family.</text>
</comment>
<dbReference type="FunFam" id="3.40.309.10:FF:000012">
    <property type="entry name" value="Betaine aldehyde dehydrogenase"/>
    <property type="match status" value="1"/>
</dbReference>
<evidence type="ECO:0000256" key="3">
    <source>
        <dbReference type="ARBA" id="ARBA00024226"/>
    </source>
</evidence>
<evidence type="ECO:0000256" key="4">
    <source>
        <dbReference type="ARBA" id="ARBA00049194"/>
    </source>
</evidence>
<dbReference type="GO" id="GO:0004029">
    <property type="term" value="F:aldehyde dehydrogenase (NAD+) activity"/>
    <property type="evidence" value="ECO:0007669"/>
    <property type="project" value="UniProtKB-EC"/>
</dbReference>
<dbReference type="Proteomes" id="UP001271007">
    <property type="component" value="Unassembled WGS sequence"/>
</dbReference>
<feature type="domain" description="Aldehyde dehydrogenase" evidence="7">
    <location>
        <begin position="14"/>
        <end position="477"/>
    </location>
</feature>
<dbReference type="PROSITE" id="PS00687">
    <property type="entry name" value="ALDEHYDE_DEHYDR_GLU"/>
    <property type="match status" value="1"/>
</dbReference>
<dbReference type="InterPro" id="IPR016162">
    <property type="entry name" value="Ald_DH_N"/>
</dbReference>
<dbReference type="Gene3D" id="3.40.309.10">
    <property type="entry name" value="Aldehyde Dehydrogenase, Chain A, domain 2"/>
    <property type="match status" value="1"/>
</dbReference>
<evidence type="ECO:0000256" key="6">
    <source>
        <dbReference type="RuleBase" id="RU003345"/>
    </source>
</evidence>
<dbReference type="SUPFAM" id="SSF53720">
    <property type="entry name" value="ALDH-like"/>
    <property type="match status" value="1"/>
</dbReference>
<proteinExistence type="inferred from homology"/>
<sequence length="485" mass="51903">MASFETRLFINNEFVDAKSGEYLTVYNPVDDSLVSDKISSAGEADVDAAVAAAKAAFKGDWGKTDPTVRAKKMRQFADMIREKAEEIAGLDTKTMGSAIGTQAMGYGVCADLFDYYAGLADKIHGETSYPTSAGKYKITQREPIGVCSGIGAWNVSAVLFGWKAAPALAAGNTFLYKPSEKAPLGTLALGALIKEVFPPGVINIVNGGGKTGQLMAAHMEIRQIAFTGSTATGRKIQEHAAKSNLKRVSLELGGKSPSVIFEDANLNLAVEKSMEGILANTGQICAMASRVFVQESISDKFIEGLADGFKKVSSGDAIGDPTLKTTHIGPIADKKQYERVMELIEVGKAEGKLVTGGVRRGKDGLYVEPTIFKQTPNTSRIVQEEVFGPVVTVHTFKTEEEAIEMANDTVFGLSACVYTESISRALRVTRQIEAGTIAVNDWYFPGPDTPFGGIKQSGYGREGGLEGLIEYLQTKTIQININTTT</sequence>
<keyword evidence="2 6" id="KW-0560">Oxidoreductase</keyword>
<dbReference type="InterPro" id="IPR015590">
    <property type="entry name" value="Aldehyde_DH_dom"/>
</dbReference>